<dbReference type="InterPro" id="IPR001347">
    <property type="entry name" value="SIS_dom"/>
</dbReference>
<evidence type="ECO:0000313" key="2">
    <source>
        <dbReference type="EMBL" id="EEX49871.1"/>
    </source>
</evidence>
<accession>C9PQX0</accession>
<dbReference type="Gene3D" id="3.40.50.10490">
    <property type="entry name" value="Glucose-6-phosphate isomerase like protein, domain 1"/>
    <property type="match status" value="1"/>
</dbReference>
<name>C9PQX0_9PAST</name>
<dbReference type="AlphaFoldDB" id="C9PQX0"/>
<dbReference type="CDD" id="cd05006">
    <property type="entry name" value="SIS_GmhA"/>
    <property type="match status" value="1"/>
</dbReference>
<organism evidence="2 3">
    <name type="scientific">Pasteurella dagmatis ATCC 43325</name>
    <dbReference type="NCBI Taxonomy" id="667128"/>
    <lineage>
        <taxon>Bacteria</taxon>
        <taxon>Pseudomonadati</taxon>
        <taxon>Pseudomonadota</taxon>
        <taxon>Gammaproteobacteria</taxon>
        <taxon>Pasteurellales</taxon>
        <taxon>Pasteurellaceae</taxon>
        <taxon>Pasteurella</taxon>
    </lineage>
</organism>
<dbReference type="SUPFAM" id="SSF53697">
    <property type="entry name" value="SIS domain"/>
    <property type="match status" value="1"/>
</dbReference>
<dbReference type="HOGENOM" id="CLU_080999_3_1_6"/>
<evidence type="ECO:0000259" key="1">
    <source>
        <dbReference type="PROSITE" id="PS51464"/>
    </source>
</evidence>
<dbReference type="Proteomes" id="UP000005519">
    <property type="component" value="Unassembled WGS sequence"/>
</dbReference>
<comment type="caution">
    <text evidence="2">The sequence shown here is derived from an EMBL/GenBank/DDBJ whole genome shotgun (WGS) entry which is preliminary data.</text>
</comment>
<dbReference type="STRING" id="667128.HMPREF0621_1394"/>
<protein>
    <recommendedName>
        <fullName evidence="1">SIS domain-containing protein</fullName>
    </recommendedName>
</protein>
<keyword evidence="3" id="KW-1185">Reference proteome</keyword>
<proteinExistence type="predicted"/>
<evidence type="ECO:0000313" key="3">
    <source>
        <dbReference type="Proteomes" id="UP000005519"/>
    </source>
</evidence>
<dbReference type="GO" id="GO:1901135">
    <property type="term" value="P:carbohydrate derivative metabolic process"/>
    <property type="evidence" value="ECO:0007669"/>
    <property type="project" value="InterPro"/>
</dbReference>
<dbReference type="PANTHER" id="PTHR30390:SF6">
    <property type="entry name" value="DNAA INITIATOR-ASSOCIATING PROTEIN DIAA"/>
    <property type="match status" value="1"/>
</dbReference>
<gene>
    <name evidence="2" type="ORF">HMPREF0621_1394</name>
</gene>
<dbReference type="PANTHER" id="PTHR30390">
    <property type="entry name" value="SEDOHEPTULOSE 7-PHOSPHATE ISOMERASE / DNAA INITIATOR-ASSOCIATING FACTOR FOR REPLICATION INITIATION"/>
    <property type="match status" value="1"/>
</dbReference>
<dbReference type="GO" id="GO:0097367">
    <property type="term" value="F:carbohydrate derivative binding"/>
    <property type="evidence" value="ECO:0007669"/>
    <property type="project" value="InterPro"/>
</dbReference>
<dbReference type="PROSITE" id="PS51464">
    <property type="entry name" value="SIS"/>
    <property type="match status" value="1"/>
</dbReference>
<reference evidence="2 3" key="1">
    <citation type="submission" date="2009-10" db="EMBL/GenBank/DDBJ databases">
        <authorList>
            <person name="Muzny D."/>
            <person name="Qin X."/>
            <person name="Deng J."/>
            <person name="Jiang H."/>
            <person name="Liu Y."/>
            <person name="Qu J."/>
            <person name="Song X.-Z."/>
            <person name="Zhang L."/>
            <person name="Thornton R."/>
            <person name="Coyle M."/>
            <person name="Francisco L."/>
            <person name="Jackson L."/>
            <person name="Javaid M."/>
            <person name="Korchina V."/>
            <person name="Kovar C."/>
            <person name="Mata R."/>
            <person name="Mathew T."/>
            <person name="Ngo R."/>
            <person name="Nguyen L."/>
            <person name="Nguyen N."/>
            <person name="Okwuonu G."/>
            <person name="Ongeri F."/>
            <person name="Pham C."/>
            <person name="Simmons D."/>
            <person name="Wilczek-Boney K."/>
            <person name="Hale W."/>
            <person name="Jakkamsetti A."/>
            <person name="Pham P."/>
            <person name="Ruth R."/>
            <person name="San Lucas F."/>
            <person name="Warren J."/>
            <person name="Zhang J."/>
            <person name="Zhao Z."/>
            <person name="Zhou C."/>
            <person name="Zhu D."/>
            <person name="Lee S."/>
            <person name="Bess C."/>
            <person name="Blankenburg K."/>
            <person name="Forbes L."/>
            <person name="Fu Q."/>
            <person name="Gubbala S."/>
            <person name="Hirani K."/>
            <person name="Jayaseelan J.C."/>
            <person name="Lara F."/>
            <person name="Munidasa M."/>
            <person name="Palculict T."/>
            <person name="Patil S."/>
            <person name="Pu L.-L."/>
            <person name="Saada N."/>
            <person name="Tang L."/>
            <person name="Weissenberger G."/>
            <person name="Zhu Y."/>
            <person name="Hemphill L."/>
            <person name="Shang Y."/>
            <person name="Youmans B."/>
            <person name="Ayvaz T."/>
            <person name="Ross M."/>
            <person name="Santibanez J."/>
            <person name="Aqrawi P."/>
            <person name="Gross S."/>
            <person name="Joshi V."/>
            <person name="Fowler G."/>
            <person name="Nazareth L."/>
            <person name="Reid J."/>
            <person name="Worley K."/>
            <person name="Petrosino J."/>
            <person name="Highlander S."/>
            <person name="Gibbs R."/>
        </authorList>
    </citation>
    <scope>NUCLEOTIDE SEQUENCE [LARGE SCALE GENOMIC DNA]</scope>
    <source>
        <strain evidence="2 3">ATCC 43325</strain>
    </source>
</reference>
<sequence length="195" mass="21405">MLEKLKDLYTESIQTQISASSLLPETIAQAAKSIVDCLLQGKKIIVCGNGRSYINAQLFVANLLNRYELTRPSFPSVLLSLDSAVNSAIVLDQTSDTLFQRQFNAVAQEGDIFVVFSPLAHNEEMVTNAINSAVNKAIRVIVFTGASNDHIQGFLTENDLEIAIPATKESRIIEGHCFIVNTICELIDHALFSHP</sequence>
<dbReference type="InterPro" id="IPR046348">
    <property type="entry name" value="SIS_dom_sf"/>
</dbReference>
<feature type="domain" description="SIS" evidence="1">
    <location>
        <begin position="34"/>
        <end position="195"/>
    </location>
</feature>
<dbReference type="Pfam" id="PF13580">
    <property type="entry name" value="SIS_2"/>
    <property type="match status" value="1"/>
</dbReference>
<dbReference type="InterPro" id="IPR050099">
    <property type="entry name" value="SIS_GmhA/DiaA_subfam"/>
</dbReference>
<dbReference type="InterPro" id="IPR035461">
    <property type="entry name" value="GmhA/DiaA"/>
</dbReference>
<dbReference type="EMBL" id="ACZR01000014">
    <property type="protein sequence ID" value="EEX49871.1"/>
    <property type="molecule type" value="Genomic_DNA"/>
</dbReference>
<dbReference type="RefSeq" id="WP_005762166.1">
    <property type="nucleotide sequence ID" value="NZ_GG704810.1"/>
</dbReference>
<dbReference type="OrthoDB" id="9810929at2"/>